<dbReference type="Pfam" id="PF00096">
    <property type="entry name" value="zf-C2H2"/>
    <property type="match status" value="1"/>
</dbReference>
<dbReference type="GO" id="GO:0005634">
    <property type="term" value="C:nucleus"/>
    <property type="evidence" value="ECO:0007669"/>
    <property type="project" value="UniProtKB-SubCell"/>
</dbReference>
<evidence type="ECO:0000256" key="1">
    <source>
        <dbReference type="ARBA" id="ARBA00004123"/>
    </source>
</evidence>
<feature type="region of interest" description="Disordered" evidence="16">
    <location>
        <begin position="575"/>
        <end position="613"/>
    </location>
</feature>
<evidence type="ECO:0000256" key="12">
    <source>
        <dbReference type="ARBA" id="ARBA00023163"/>
    </source>
</evidence>
<evidence type="ECO:0000313" key="20">
    <source>
        <dbReference type="RefSeq" id="XP_018015824.1"/>
    </source>
</evidence>
<dbReference type="InterPro" id="IPR011333">
    <property type="entry name" value="SKP1/BTB/POZ_sf"/>
</dbReference>
<evidence type="ECO:0000256" key="11">
    <source>
        <dbReference type="ARBA" id="ARBA00023125"/>
    </source>
</evidence>
<dbReference type="SMART" id="SM00355">
    <property type="entry name" value="ZnF_C2H2"/>
    <property type="match status" value="2"/>
</dbReference>
<dbReference type="SMART" id="SM00225">
    <property type="entry name" value="BTB"/>
    <property type="match status" value="1"/>
</dbReference>
<feature type="region of interest" description="Disordered" evidence="16">
    <location>
        <begin position="507"/>
        <end position="546"/>
    </location>
</feature>
<dbReference type="AlphaFoldDB" id="A0A8B7NQ20"/>
<dbReference type="KEGG" id="hazt:108672630"/>
<evidence type="ECO:0000256" key="16">
    <source>
        <dbReference type="SAM" id="MobiDB-lite"/>
    </source>
</evidence>
<keyword evidence="13" id="KW-0539">Nucleus</keyword>
<dbReference type="RefSeq" id="XP_018015824.1">
    <property type="nucleotide sequence ID" value="XM_018160335.2"/>
</dbReference>
<dbReference type="PANTHER" id="PTHR23110">
    <property type="entry name" value="BTB DOMAIN TRANSCRIPTION FACTOR"/>
    <property type="match status" value="1"/>
</dbReference>
<evidence type="ECO:0000256" key="4">
    <source>
        <dbReference type="ARBA" id="ARBA00022723"/>
    </source>
</evidence>
<dbReference type="GO" id="GO:0008406">
    <property type="term" value="P:gonad development"/>
    <property type="evidence" value="ECO:0007669"/>
    <property type="project" value="UniProtKB-ARBA"/>
</dbReference>
<dbReference type="CDD" id="cd18315">
    <property type="entry name" value="BTB_POZ_BAB-like"/>
    <property type="match status" value="1"/>
</dbReference>
<dbReference type="InterPro" id="IPR051095">
    <property type="entry name" value="Dros_DevTransReg"/>
</dbReference>
<evidence type="ECO:0000313" key="19">
    <source>
        <dbReference type="Proteomes" id="UP000694843"/>
    </source>
</evidence>
<dbReference type="Pfam" id="PF00651">
    <property type="entry name" value="BTB"/>
    <property type="match status" value="1"/>
</dbReference>
<feature type="compositionally biased region" description="Polar residues" evidence="16">
    <location>
        <begin position="360"/>
        <end position="374"/>
    </location>
</feature>
<gene>
    <name evidence="20" type="primary">LOC108672630</name>
</gene>
<dbReference type="Proteomes" id="UP000694843">
    <property type="component" value="Unplaced"/>
</dbReference>
<dbReference type="InterPro" id="IPR000210">
    <property type="entry name" value="BTB/POZ_dom"/>
</dbReference>
<dbReference type="FunFam" id="3.30.160.60:FF:000075">
    <property type="entry name" value="Putative zinc finger protein 536"/>
    <property type="match status" value="1"/>
</dbReference>
<feature type="domain" description="C2H2-type" evidence="18">
    <location>
        <begin position="436"/>
        <end position="465"/>
    </location>
</feature>
<keyword evidence="6 15" id="KW-0863">Zinc-finger</keyword>
<keyword evidence="7" id="KW-0221">Differentiation</keyword>
<evidence type="ECO:0000256" key="10">
    <source>
        <dbReference type="ARBA" id="ARBA00023015"/>
    </source>
</evidence>
<feature type="domain" description="C2H2-type" evidence="18">
    <location>
        <begin position="466"/>
        <end position="494"/>
    </location>
</feature>
<dbReference type="PROSITE" id="PS50157">
    <property type="entry name" value="ZINC_FINGER_C2H2_2"/>
    <property type="match status" value="2"/>
</dbReference>
<feature type="region of interest" description="Disordered" evidence="16">
    <location>
        <begin position="192"/>
        <end position="211"/>
    </location>
</feature>
<evidence type="ECO:0000256" key="8">
    <source>
        <dbReference type="ARBA" id="ARBA00022833"/>
    </source>
</evidence>
<dbReference type="GO" id="GO:0016199">
    <property type="term" value="P:axon midline choice point recognition"/>
    <property type="evidence" value="ECO:0007669"/>
    <property type="project" value="UniProtKB-ARBA"/>
</dbReference>
<keyword evidence="5" id="KW-0677">Repeat</keyword>
<evidence type="ECO:0000256" key="5">
    <source>
        <dbReference type="ARBA" id="ARBA00022737"/>
    </source>
</evidence>
<feature type="region of interest" description="Disordered" evidence="16">
    <location>
        <begin position="352"/>
        <end position="380"/>
    </location>
</feature>
<name>A0A8B7NQ20_HYAAZ</name>
<comment type="function">
    <text evidence="14">Putative transcription factor required for axon growth and guidance in the central and peripheral nervous systems. Repels CNS axons away from the midline by promoting the expression of the midline repellent sli and its receptor robo.</text>
</comment>
<evidence type="ECO:0000256" key="14">
    <source>
        <dbReference type="ARBA" id="ARBA00037382"/>
    </source>
</evidence>
<evidence type="ECO:0000256" key="3">
    <source>
        <dbReference type="ARBA" id="ARBA00022473"/>
    </source>
</evidence>
<feature type="region of interest" description="Disordered" evidence="16">
    <location>
        <begin position="244"/>
        <end position="269"/>
    </location>
</feature>
<keyword evidence="8" id="KW-0862">Zinc</keyword>
<dbReference type="Gene3D" id="3.30.160.60">
    <property type="entry name" value="Classic Zinc Finger"/>
    <property type="match status" value="2"/>
</dbReference>
<sequence>MTNDLDESSQSSHLLSLKWNNHLSNFRIAIASLQEKAMLSDATIACDGHLFPVHKLVLSTCSDFFAQLFSSTPCKHPVVVLHDLPHQNFNYLLSYMYAGEVNVPQAHLPTLIKAAETLQIKGLAAPDEEPAQGLISVINNHAERNSSLSDKNNSKILKKRKNYLSGSASNCNQQSSSDSIDNVSKRLKKSFTNDLGRRESSPDEVVLQNDHQQLQDREFLEMQDNVKEEKSPDSSELHNELFEEQGIRVKEEGESSDRDLDDSVAQVWQQQQGSTAVSWSNESASDLSWLPFTAARDRMGLLMEVKDHGEGSLSDGALRMSRAQVNPDGGAASEDLPPLLLSPSAVTSLTSEAPVDAASMDTSNKSNKINWASSDSHRRRTSFDGCNGSDLRNSSLIFDANRGEGKSLVGTGGAFNFFSGMAPSKLGHGRVAHRQLLCPYPQCGYVTDRDSWLKTHMRKHTGERPFSCPHCPYRSAQKSNLTVHVRKVHAKDREEFQHFNAVPGTSVPFDRWPSNDSMSDHSMPGPQHPSHSTIEQATTRPSSSSTSFSVVDLQSAHLDALGALMNLPSSSLQIPSFSEQLSSPPNNSTRSEATSQDTVSSIAEVPRLSKSQS</sequence>
<protein>
    <submittedName>
        <fullName evidence="20">Zinc finger and BTB domain-containing protein 44 isoform X1</fullName>
    </submittedName>
</protein>
<dbReference type="OrthoDB" id="6482909at2759"/>
<dbReference type="InterPro" id="IPR013087">
    <property type="entry name" value="Znf_C2H2_type"/>
</dbReference>
<reference evidence="20" key="1">
    <citation type="submission" date="2025-08" db="UniProtKB">
        <authorList>
            <consortium name="RefSeq"/>
        </authorList>
    </citation>
    <scope>IDENTIFICATION</scope>
    <source>
        <tissue evidence="20">Whole organism</tissue>
    </source>
</reference>
<dbReference type="GO" id="GO:0048813">
    <property type="term" value="P:dendrite morphogenesis"/>
    <property type="evidence" value="ECO:0007669"/>
    <property type="project" value="UniProtKB-ARBA"/>
</dbReference>
<proteinExistence type="inferred from homology"/>
<keyword evidence="12" id="KW-0804">Transcription</keyword>
<evidence type="ECO:0000259" key="18">
    <source>
        <dbReference type="PROSITE" id="PS50157"/>
    </source>
</evidence>
<dbReference type="SUPFAM" id="SSF54695">
    <property type="entry name" value="POZ domain"/>
    <property type="match status" value="1"/>
</dbReference>
<feature type="compositionally biased region" description="Polar residues" evidence="16">
    <location>
        <begin position="575"/>
        <end position="601"/>
    </location>
</feature>
<accession>A0A8B7NQ20</accession>
<feature type="domain" description="BTB" evidence="17">
    <location>
        <begin position="40"/>
        <end position="105"/>
    </location>
</feature>
<keyword evidence="19" id="KW-1185">Reference proteome</keyword>
<organism evidence="19 20">
    <name type="scientific">Hyalella azteca</name>
    <name type="common">Amphipod</name>
    <dbReference type="NCBI Taxonomy" id="294128"/>
    <lineage>
        <taxon>Eukaryota</taxon>
        <taxon>Metazoa</taxon>
        <taxon>Ecdysozoa</taxon>
        <taxon>Arthropoda</taxon>
        <taxon>Crustacea</taxon>
        <taxon>Multicrustacea</taxon>
        <taxon>Malacostraca</taxon>
        <taxon>Eumalacostraca</taxon>
        <taxon>Peracarida</taxon>
        <taxon>Amphipoda</taxon>
        <taxon>Senticaudata</taxon>
        <taxon>Talitrida</taxon>
        <taxon>Talitroidea</taxon>
        <taxon>Hyalellidae</taxon>
        <taxon>Hyalella</taxon>
    </lineage>
</organism>
<feature type="compositionally biased region" description="Basic and acidic residues" evidence="16">
    <location>
        <begin position="244"/>
        <end position="258"/>
    </location>
</feature>
<dbReference type="GO" id="GO:0035167">
    <property type="term" value="P:larval lymph gland hemopoiesis"/>
    <property type="evidence" value="ECO:0007669"/>
    <property type="project" value="UniProtKB-ARBA"/>
</dbReference>
<evidence type="ECO:0000256" key="15">
    <source>
        <dbReference type="PROSITE-ProRule" id="PRU00042"/>
    </source>
</evidence>
<dbReference type="GO" id="GO:0007526">
    <property type="term" value="P:larval somatic muscle development"/>
    <property type="evidence" value="ECO:0007669"/>
    <property type="project" value="UniProtKB-ARBA"/>
</dbReference>
<keyword evidence="4" id="KW-0479">Metal-binding</keyword>
<keyword evidence="11" id="KW-0238">DNA-binding</keyword>
<feature type="compositionally biased region" description="Polar residues" evidence="16">
    <location>
        <begin position="529"/>
        <end position="541"/>
    </location>
</feature>
<keyword evidence="9" id="KW-0524">Neurogenesis</keyword>
<keyword evidence="3" id="KW-0217">Developmental protein</keyword>
<dbReference type="GO" id="GO:0007464">
    <property type="term" value="P:R3/R4 cell fate commitment"/>
    <property type="evidence" value="ECO:0007669"/>
    <property type="project" value="UniProtKB-ARBA"/>
</dbReference>
<evidence type="ECO:0000259" key="17">
    <source>
        <dbReference type="PROSITE" id="PS50097"/>
    </source>
</evidence>
<comment type="subcellular location">
    <subcellularLocation>
        <location evidence="1">Nucleus</location>
    </subcellularLocation>
</comment>
<dbReference type="GO" id="GO:0003677">
    <property type="term" value="F:DNA binding"/>
    <property type="evidence" value="ECO:0007669"/>
    <property type="project" value="UniProtKB-KW"/>
</dbReference>
<dbReference type="GO" id="GO:0008270">
    <property type="term" value="F:zinc ion binding"/>
    <property type="evidence" value="ECO:0007669"/>
    <property type="project" value="UniProtKB-KW"/>
</dbReference>
<dbReference type="InterPro" id="IPR036236">
    <property type="entry name" value="Znf_C2H2_sf"/>
</dbReference>
<evidence type="ECO:0000256" key="13">
    <source>
        <dbReference type="ARBA" id="ARBA00023242"/>
    </source>
</evidence>
<dbReference type="GO" id="GO:0006357">
    <property type="term" value="P:regulation of transcription by RNA polymerase II"/>
    <property type="evidence" value="ECO:0007669"/>
    <property type="project" value="TreeGrafter"/>
</dbReference>
<evidence type="ECO:0000256" key="6">
    <source>
        <dbReference type="ARBA" id="ARBA00022771"/>
    </source>
</evidence>
<keyword evidence="10" id="KW-0805">Transcription regulation</keyword>
<dbReference type="PANTHER" id="PTHR23110:SF111">
    <property type="entry name" value="LONGITUDINALS LACKING PROTEIN, ISOFORMS F_I_K_T"/>
    <property type="match status" value="1"/>
</dbReference>
<dbReference type="PROSITE" id="PS50097">
    <property type="entry name" value="BTB"/>
    <property type="match status" value="1"/>
</dbReference>
<comment type="similarity">
    <text evidence="2">Belongs to the krueppel C2H2-type zinc-finger protein family.</text>
</comment>
<evidence type="ECO:0000256" key="2">
    <source>
        <dbReference type="ARBA" id="ARBA00006991"/>
    </source>
</evidence>
<dbReference type="GO" id="GO:0045476">
    <property type="term" value="P:nurse cell apoptotic process"/>
    <property type="evidence" value="ECO:0007669"/>
    <property type="project" value="UniProtKB-ARBA"/>
</dbReference>
<evidence type="ECO:0000256" key="9">
    <source>
        <dbReference type="ARBA" id="ARBA00022902"/>
    </source>
</evidence>
<dbReference type="SUPFAM" id="SSF57667">
    <property type="entry name" value="beta-beta-alpha zinc fingers"/>
    <property type="match status" value="1"/>
</dbReference>
<dbReference type="Gene3D" id="3.30.710.10">
    <property type="entry name" value="Potassium Channel Kv1.1, Chain A"/>
    <property type="match status" value="1"/>
</dbReference>
<evidence type="ECO:0000256" key="7">
    <source>
        <dbReference type="ARBA" id="ARBA00022782"/>
    </source>
</evidence>
<dbReference type="GO" id="GO:0045467">
    <property type="term" value="P:R7 cell development"/>
    <property type="evidence" value="ECO:0007669"/>
    <property type="project" value="UniProtKB-ARBA"/>
</dbReference>
<dbReference type="GeneID" id="108672630"/>